<dbReference type="SUPFAM" id="SSF55811">
    <property type="entry name" value="Nudix"/>
    <property type="match status" value="1"/>
</dbReference>
<dbReference type="Pfam" id="PF00293">
    <property type="entry name" value="NUDIX"/>
    <property type="match status" value="1"/>
</dbReference>
<dbReference type="EMBL" id="KZ819604">
    <property type="protein sequence ID" value="PWN33536.1"/>
    <property type="molecule type" value="Genomic_DNA"/>
</dbReference>
<evidence type="ECO:0000259" key="2">
    <source>
        <dbReference type="PROSITE" id="PS51462"/>
    </source>
</evidence>
<gene>
    <name evidence="3" type="ORF">FA14DRAFT_135823</name>
</gene>
<dbReference type="CDD" id="cd03426">
    <property type="entry name" value="NUDIX_CoAse_Nudt7"/>
    <property type="match status" value="1"/>
</dbReference>
<protein>
    <recommendedName>
        <fullName evidence="2">Nudix hydrolase domain-containing protein</fullName>
    </recommendedName>
</protein>
<dbReference type="PROSITE" id="PS51462">
    <property type="entry name" value="NUDIX"/>
    <property type="match status" value="1"/>
</dbReference>
<proteinExistence type="predicted"/>
<dbReference type="PANTHER" id="PTHR12992:SF45">
    <property type="entry name" value="NUDIX HYDROLASE DOMAIN-CONTAINING PROTEIN"/>
    <property type="match status" value="1"/>
</dbReference>
<dbReference type="InterPro" id="IPR000086">
    <property type="entry name" value="NUDIX_hydrolase_dom"/>
</dbReference>
<keyword evidence="4" id="KW-1185">Reference proteome</keyword>
<evidence type="ECO:0000313" key="3">
    <source>
        <dbReference type="EMBL" id="PWN33536.1"/>
    </source>
</evidence>
<dbReference type="InterPro" id="IPR045121">
    <property type="entry name" value="CoAse"/>
</dbReference>
<dbReference type="GeneID" id="37018794"/>
<evidence type="ECO:0000313" key="4">
    <source>
        <dbReference type="Proteomes" id="UP000245771"/>
    </source>
</evidence>
<dbReference type="GO" id="GO:0015938">
    <property type="term" value="P:coenzyme A catabolic process"/>
    <property type="evidence" value="ECO:0007669"/>
    <property type="project" value="TreeGrafter"/>
</dbReference>
<dbReference type="STRING" id="1280837.A0A316V7P3"/>
<feature type="domain" description="Nudix hydrolase" evidence="2">
    <location>
        <begin position="48"/>
        <end position="184"/>
    </location>
</feature>
<dbReference type="FunCoup" id="A0A316V7P3">
    <property type="interactions" value="16"/>
</dbReference>
<evidence type="ECO:0000256" key="1">
    <source>
        <dbReference type="SAM" id="MobiDB-lite"/>
    </source>
</evidence>
<feature type="compositionally biased region" description="Basic and acidic residues" evidence="1">
    <location>
        <begin position="293"/>
        <end position="310"/>
    </location>
</feature>
<dbReference type="GO" id="GO:0010945">
    <property type="term" value="F:coenzyme A diphosphatase activity"/>
    <property type="evidence" value="ECO:0007669"/>
    <property type="project" value="InterPro"/>
</dbReference>
<dbReference type="OrthoDB" id="10260614at2759"/>
<accession>A0A316V7P3</accession>
<dbReference type="Gene3D" id="3.90.79.10">
    <property type="entry name" value="Nucleoside Triphosphate Pyrophosphohydrolase"/>
    <property type="match status" value="1"/>
</dbReference>
<feature type="region of interest" description="Disordered" evidence="1">
    <location>
        <begin position="278"/>
        <end position="314"/>
    </location>
</feature>
<dbReference type="InterPro" id="IPR015797">
    <property type="entry name" value="NUDIX_hydrolase-like_dom_sf"/>
</dbReference>
<dbReference type="InParanoid" id="A0A316V7P3"/>
<name>A0A316V7P3_9BASI</name>
<sequence>MPKVTHISLPSPPELGPLTEDSLEALRNLSKHKPAKGSEPCPESVPAYRRAAVLLCLFPGRNGDLYVILSQRSSTLRSQGGDTALPGGRFEATDADLEATARREAWEETGLPIDPKRAPLLCELEPFISINELLVTPFVVLILDPLIKPKLNPLEVSQLFSVPLAAFLQHMPSPEMRKSLRLSSDLDDENAPKSLISPPSDWHTCTDFRWIGNKRYRRHIFWDTRNPVRGLTSDILIFAASVAFNRSPDFSVRAPDQPTTPELIKMVFTGPLAIRKRRVRPRMTGFQQPLDDDEKKTGEDSSENSHEAAIKRQYLSAQKTLKNKAKL</sequence>
<dbReference type="PANTHER" id="PTHR12992">
    <property type="entry name" value="NUDIX HYDROLASE"/>
    <property type="match status" value="1"/>
</dbReference>
<dbReference type="RefSeq" id="XP_025353838.1">
    <property type="nucleotide sequence ID" value="XM_025497013.1"/>
</dbReference>
<reference evidence="3 4" key="1">
    <citation type="journal article" date="2018" name="Mol. Biol. Evol.">
        <title>Broad Genomic Sampling Reveals a Smut Pathogenic Ancestry of the Fungal Clade Ustilaginomycotina.</title>
        <authorList>
            <person name="Kijpornyongpan T."/>
            <person name="Mondo S.J."/>
            <person name="Barry K."/>
            <person name="Sandor L."/>
            <person name="Lee J."/>
            <person name="Lipzen A."/>
            <person name="Pangilinan J."/>
            <person name="LaButti K."/>
            <person name="Hainaut M."/>
            <person name="Henrissat B."/>
            <person name="Grigoriev I.V."/>
            <person name="Spatafora J.W."/>
            <person name="Aime M.C."/>
        </authorList>
    </citation>
    <scope>NUCLEOTIDE SEQUENCE [LARGE SCALE GENOMIC DNA]</scope>
    <source>
        <strain evidence="3 4">MCA 3882</strain>
    </source>
</reference>
<dbReference type="AlphaFoldDB" id="A0A316V7P3"/>
<organism evidence="3 4">
    <name type="scientific">Meira miltonrushii</name>
    <dbReference type="NCBI Taxonomy" id="1280837"/>
    <lineage>
        <taxon>Eukaryota</taxon>
        <taxon>Fungi</taxon>
        <taxon>Dikarya</taxon>
        <taxon>Basidiomycota</taxon>
        <taxon>Ustilaginomycotina</taxon>
        <taxon>Exobasidiomycetes</taxon>
        <taxon>Exobasidiales</taxon>
        <taxon>Brachybasidiaceae</taxon>
        <taxon>Meira</taxon>
    </lineage>
</organism>
<dbReference type="Proteomes" id="UP000245771">
    <property type="component" value="Unassembled WGS sequence"/>
</dbReference>